<dbReference type="OrthoDB" id="1495014at2"/>
<proteinExistence type="predicted"/>
<name>A0A271J502_9BACT</name>
<evidence type="ECO:0000313" key="1">
    <source>
        <dbReference type="EMBL" id="PAP78430.1"/>
    </source>
</evidence>
<accession>A0A271J502</accession>
<organism evidence="1 2">
    <name type="scientific">Rubrivirga marina</name>
    <dbReference type="NCBI Taxonomy" id="1196024"/>
    <lineage>
        <taxon>Bacteria</taxon>
        <taxon>Pseudomonadati</taxon>
        <taxon>Rhodothermota</taxon>
        <taxon>Rhodothermia</taxon>
        <taxon>Rhodothermales</taxon>
        <taxon>Rubricoccaceae</taxon>
        <taxon>Rubrivirga</taxon>
    </lineage>
</organism>
<comment type="caution">
    <text evidence="1">The sequence shown here is derived from an EMBL/GenBank/DDBJ whole genome shotgun (WGS) entry which is preliminary data.</text>
</comment>
<dbReference type="Proteomes" id="UP000216339">
    <property type="component" value="Unassembled WGS sequence"/>
</dbReference>
<keyword evidence="2" id="KW-1185">Reference proteome</keyword>
<dbReference type="RefSeq" id="WP_095512110.1">
    <property type="nucleotide sequence ID" value="NZ_MQWD01000001.1"/>
</dbReference>
<reference evidence="1 2" key="1">
    <citation type="submission" date="2016-11" db="EMBL/GenBank/DDBJ databases">
        <title>Study of marine rhodopsin-containing bacteria.</title>
        <authorList>
            <person name="Yoshizawa S."/>
            <person name="Kumagai Y."/>
            <person name="Kogure K."/>
        </authorList>
    </citation>
    <scope>NUCLEOTIDE SEQUENCE [LARGE SCALE GENOMIC DNA]</scope>
    <source>
        <strain evidence="1 2">SAORIC-28</strain>
    </source>
</reference>
<sequence length="93" mass="10363">MVYDRRILDRQVGRNAQLFAEATGALPSAEERFPYVRILVSLIENAHPEWSQAPQKAEQVAELAVALSNRTLDASEVADVVRVRDEERGLGTT</sequence>
<protein>
    <submittedName>
        <fullName evidence="1">DUF4290 domain-containing protein</fullName>
    </submittedName>
</protein>
<dbReference type="EMBL" id="MQWD01000001">
    <property type="protein sequence ID" value="PAP78430.1"/>
    <property type="molecule type" value="Genomic_DNA"/>
</dbReference>
<gene>
    <name evidence="1" type="ORF">BSZ37_19370</name>
</gene>
<evidence type="ECO:0000313" key="2">
    <source>
        <dbReference type="Proteomes" id="UP000216339"/>
    </source>
</evidence>
<dbReference type="AlphaFoldDB" id="A0A271J502"/>